<dbReference type="GO" id="GO:0003676">
    <property type="term" value="F:nucleic acid binding"/>
    <property type="evidence" value="ECO:0007669"/>
    <property type="project" value="InterPro"/>
</dbReference>
<evidence type="ECO:0000256" key="6">
    <source>
        <dbReference type="ARBA" id="ARBA00022801"/>
    </source>
</evidence>
<dbReference type="SUPFAM" id="SSF52540">
    <property type="entry name" value="P-loop containing nucleoside triphosphate hydrolases"/>
    <property type="match status" value="1"/>
</dbReference>
<keyword evidence="4" id="KW-0479">Metal-binding</keyword>
<dbReference type="SMART" id="SM00487">
    <property type="entry name" value="DEXDc"/>
    <property type="match status" value="1"/>
</dbReference>
<evidence type="ECO:0000313" key="13">
    <source>
        <dbReference type="Proteomes" id="UP000198916"/>
    </source>
</evidence>
<name>A0A1H7U0G2_9SPHI</name>
<keyword evidence="9" id="KW-0051">Antiviral defense</keyword>
<proteinExistence type="inferred from homology"/>
<reference evidence="13" key="1">
    <citation type="submission" date="2016-10" db="EMBL/GenBank/DDBJ databases">
        <authorList>
            <person name="Varghese N."/>
            <person name="Submissions S."/>
        </authorList>
    </citation>
    <scope>NUCLEOTIDE SEQUENCE [LARGE SCALE GENOMIC DNA]</scope>
    <source>
        <strain evidence="13">Jip14</strain>
    </source>
</reference>
<dbReference type="Pfam" id="PF00270">
    <property type="entry name" value="DEAD"/>
    <property type="match status" value="1"/>
</dbReference>
<dbReference type="InterPro" id="IPR006474">
    <property type="entry name" value="Helicase_Cas3_CRISPR-ass_core"/>
</dbReference>
<evidence type="ECO:0000256" key="9">
    <source>
        <dbReference type="ARBA" id="ARBA00023118"/>
    </source>
</evidence>
<keyword evidence="6" id="KW-0378">Hydrolase</keyword>
<dbReference type="Gene3D" id="1.10.3210.30">
    <property type="match status" value="1"/>
</dbReference>
<dbReference type="InterPro" id="IPR011545">
    <property type="entry name" value="DEAD/DEAH_box_helicase_dom"/>
</dbReference>
<evidence type="ECO:0000256" key="5">
    <source>
        <dbReference type="ARBA" id="ARBA00022741"/>
    </source>
</evidence>
<dbReference type="OrthoDB" id="9810236at2"/>
<feature type="domain" description="HD Cas3-type" evidence="11">
    <location>
        <begin position="30"/>
        <end position="252"/>
    </location>
</feature>
<dbReference type="GO" id="GO:0046872">
    <property type="term" value="F:metal ion binding"/>
    <property type="evidence" value="ECO:0007669"/>
    <property type="project" value="UniProtKB-KW"/>
</dbReference>
<evidence type="ECO:0000256" key="3">
    <source>
        <dbReference type="ARBA" id="ARBA00022722"/>
    </source>
</evidence>
<evidence type="ECO:0000256" key="7">
    <source>
        <dbReference type="ARBA" id="ARBA00022806"/>
    </source>
</evidence>
<dbReference type="GO" id="GO:0005524">
    <property type="term" value="F:ATP binding"/>
    <property type="evidence" value="ECO:0007669"/>
    <property type="project" value="UniProtKB-KW"/>
</dbReference>
<dbReference type="GO" id="GO:0004386">
    <property type="term" value="F:helicase activity"/>
    <property type="evidence" value="ECO:0007669"/>
    <property type="project" value="UniProtKB-KW"/>
</dbReference>
<accession>A0A1H7U0G2</accession>
<evidence type="ECO:0000313" key="12">
    <source>
        <dbReference type="EMBL" id="SEL90156.1"/>
    </source>
</evidence>
<feature type="domain" description="Helicase ATP-binding" evidence="10">
    <location>
        <begin position="331"/>
        <end position="524"/>
    </location>
</feature>
<dbReference type="InterPro" id="IPR027417">
    <property type="entry name" value="P-loop_NTPase"/>
</dbReference>
<organism evidence="12 13">
    <name type="scientific">Parapedobacter koreensis</name>
    <dbReference type="NCBI Taxonomy" id="332977"/>
    <lineage>
        <taxon>Bacteria</taxon>
        <taxon>Pseudomonadati</taxon>
        <taxon>Bacteroidota</taxon>
        <taxon>Sphingobacteriia</taxon>
        <taxon>Sphingobacteriales</taxon>
        <taxon>Sphingobacteriaceae</taxon>
        <taxon>Parapedobacter</taxon>
    </lineage>
</organism>
<evidence type="ECO:0000256" key="4">
    <source>
        <dbReference type="ARBA" id="ARBA00022723"/>
    </source>
</evidence>
<dbReference type="GO" id="GO:0016787">
    <property type="term" value="F:hydrolase activity"/>
    <property type="evidence" value="ECO:0007669"/>
    <property type="project" value="UniProtKB-KW"/>
</dbReference>
<dbReference type="Pfam" id="PF22590">
    <property type="entry name" value="Cas3-like_C_2"/>
    <property type="match status" value="1"/>
</dbReference>
<dbReference type="InterPro" id="IPR038257">
    <property type="entry name" value="CRISPR-assoc_Cas3_HD_sf"/>
</dbReference>
<dbReference type="InterPro" id="IPR006483">
    <property type="entry name" value="CRISPR-assoc_Cas3_HD"/>
</dbReference>
<evidence type="ECO:0000259" key="10">
    <source>
        <dbReference type="PROSITE" id="PS51192"/>
    </source>
</evidence>
<keyword evidence="3" id="KW-0540">Nuclease</keyword>
<dbReference type="Pfam" id="PF18019">
    <property type="entry name" value="Cas3_HD"/>
    <property type="match status" value="1"/>
</dbReference>
<dbReference type="GO" id="GO:0004519">
    <property type="term" value="F:endonuclease activity"/>
    <property type="evidence" value="ECO:0007669"/>
    <property type="project" value="UniProtKB-KW"/>
</dbReference>
<dbReference type="GO" id="GO:0051607">
    <property type="term" value="P:defense response to virus"/>
    <property type="evidence" value="ECO:0007669"/>
    <property type="project" value="UniProtKB-KW"/>
</dbReference>
<dbReference type="InterPro" id="IPR014001">
    <property type="entry name" value="Helicase_ATP-bd"/>
</dbReference>
<dbReference type="CDD" id="cd17930">
    <property type="entry name" value="DEXHc_cas3"/>
    <property type="match status" value="1"/>
</dbReference>
<dbReference type="STRING" id="332977.SAMN05421740_1135"/>
<evidence type="ECO:0000256" key="8">
    <source>
        <dbReference type="ARBA" id="ARBA00022840"/>
    </source>
</evidence>
<dbReference type="CDD" id="cd09641">
    <property type="entry name" value="Cas3''_I"/>
    <property type="match status" value="1"/>
</dbReference>
<dbReference type="RefSeq" id="WP_090609014.1">
    <property type="nucleotide sequence ID" value="NZ_FNZR01000013.1"/>
</dbReference>
<protein>
    <submittedName>
        <fullName evidence="12">CRISPR-associated endonuclease/helicase Cas3</fullName>
    </submittedName>
</protein>
<dbReference type="Gene3D" id="3.40.50.300">
    <property type="entry name" value="P-loop containing nucleotide triphosphate hydrolases"/>
    <property type="match status" value="2"/>
</dbReference>
<evidence type="ECO:0000256" key="2">
    <source>
        <dbReference type="ARBA" id="ARBA00009046"/>
    </source>
</evidence>
<gene>
    <name evidence="12" type="ORF">SAMN05421740_1135</name>
</gene>
<keyword evidence="12" id="KW-0255">Endonuclease</keyword>
<dbReference type="PROSITE" id="PS51192">
    <property type="entry name" value="HELICASE_ATP_BIND_1"/>
    <property type="match status" value="1"/>
</dbReference>
<dbReference type="EMBL" id="FNZR01000013">
    <property type="protein sequence ID" value="SEL90156.1"/>
    <property type="molecule type" value="Genomic_DNA"/>
</dbReference>
<dbReference type="PROSITE" id="PS51643">
    <property type="entry name" value="HD_CAS3"/>
    <property type="match status" value="1"/>
</dbReference>
<dbReference type="AlphaFoldDB" id="A0A1H7U0G2"/>
<keyword evidence="13" id="KW-1185">Reference proteome</keyword>
<comment type="similarity">
    <text evidence="2">In the central section; belongs to the CRISPR-associated helicase Cas3 family.</text>
</comment>
<dbReference type="InterPro" id="IPR054712">
    <property type="entry name" value="Cas3-like_dom"/>
</dbReference>
<dbReference type="Proteomes" id="UP000198916">
    <property type="component" value="Unassembled WGS sequence"/>
</dbReference>
<evidence type="ECO:0000256" key="1">
    <source>
        <dbReference type="ARBA" id="ARBA00006847"/>
    </source>
</evidence>
<keyword evidence="5" id="KW-0547">Nucleotide-binding</keyword>
<dbReference type="NCBIfam" id="TIGR01587">
    <property type="entry name" value="cas3_core"/>
    <property type="match status" value="1"/>
</dbReference>
<keyword evidence="7 12" id="KW-0347">Helicase</keyword>
<comment type="similarity">
    <text evidence="1">In the N-terminal section; belongs to the CRISPR-associated nuclease Cas3-HD family.</text>
</comment>
<dbReference type="NCBIfam" id="TIGR01596">
    <property type="entry name" value="cas3_HD"/>
    <property type="match status" value="1"/>
</dbReference>
<keyword evidence="8" id="KW-0067">ATP-binding</keyword>
<sequence>MRTFREIGTQAPNIVDNLANYEKYWAHIHVSKPPESLQEHILLVNEYAARLVEVHGLDKIIDKLLLTYVDGWGDEEDADFLKMLFVHTIVFHDFGKINENFQTARLQNNAFTAFRNTSLKPPHGHSFLGAFIFLSYHIHWLLKNDWKQERKITLICHCFFLAYTIMQHHSPALYDIQQKEGFMSQFRHSVNELRRFIASYSIVIDEPVLTKVFANVEDMWHKAVKNKLPYTPFPLFALIKLNFSLLTAADYLATHEYMNGNESNEAKTTDFGLLNDRNRVNEIIGHLQKHKYNADTFNSLHNYQFVHPTTRSSKNLNLLRKEMSIELVREIRGHLSEHLFYLEAPTGGGKTNLSAIAIAELLRAHEDINKVFYVFPFTTLITQTFGALKESMGLHDDEIIELHSKAAFASKTEALEDGLFGGSKKDFIDNLFALYPITLVSHVKFFEILKTNRKEVNYLLHRLANAVVVIDEIQSYNPAIWDKMLYFISNSARFFNIRFILMSATLPKISELKVGLTQTLPFVELLPNARKYMTNPNFSDRVSFNFELFEQGEISLETLAASVLEKSENYAQQHGAVRTIVEFIYKRSASAFQRLFENNGFFDEVFVLSGTILESRRREIINFIKRTTKQSKNILLITTQVVEAGVDIDMDLGFKNVSLLDSDEQLAGRVNRNASKDGCEVYLFRVDDAHVLYGKDYRYAKTKEYINQQLYQEILKTKDFKQLYEKVLLYIDDSNNPLFKNSISDYENCVDALRYTDVDKGFQIIDQENSLVFVPLKVPILIDGMDSDAVDEIFTPDDLRFLERFGVLPQEDVCHGKQRGFIDGEKVWDIYRQLIEQQVKEHVGFNINRKIDFKVLQSIMAKFSFSLVSYSKDYRKIQEGFGVEEYGFMYFSHWNEEREKGKPYDYVTGLNSEAFSDSFFI</sequence>
<evidence type="ECO:0000259" key="11">
    <source>
        <dbReference type="PROSITE" id="PS51643"/>
    </source>
</evidence>